<evidence type="ECO:0000313" key="2">
    <source>
        <dbReference type="Proteomes" id="UP000030185"/>
    </source>
</evidence>
<accession>A0A098LEJ3</accession>
<dbReference type="EMBL" id="BBLT01000003">
    <property type="protein sequence ID" value="GAL84842.1"/>
    <property type="molecule type" value="Genomic_DNA"/>
</dbReference>
<organism evidence="1 2">
    <name type="scientific">Sporocytophaga myxococcoides</name>
    <dbReference type="NCBI Taxonomy" id="153721"/>
    <lineage>
        <taxon>Bacteria</taxon>
        <taxon>Pseudomonadati</taxon>
        <taxon>Bacteroidota</taxon>
        <taxon>Cytophagia</taxon>
        <taxon>Cytophagales</taxon>
        <taxon>Cytophagaceae</taxon>
        <taxon>Sporocytophaga</taxon>
    </lineage>
</organism>
<dbReference type="Pfam" id="PF11751">
    <property type="entry name" value="PorP_SprF"/>
    <property type="match status" value="1"/>
</dbReference>
<comment type="caution">
    <text evidence="1">The sequence shown here is derived from an EMBL/GenBank/DDBJ whole genome shotgun (WGS) entry which is preliminary data.</text>
</comment>
<gene>
    <name evidence="1" type="ORF">MYP_2070</name>
</gene>
<protein>
    <recommendedName>
        <fullName evidence="3">Bacteroidetes-specific membrane protein</fullName>
    </recommendedName>
</protein>
<evidence type="ECO:0008006" key="3">
    <source>
        <dbReference type="Google" id="ProtNLM"/>
    </source>
</evidence>
<evidence type="ECO:0000313" key="1">
    <source>
        <dbReference type="EMBL" id="GAL84842.1"/>
    </source>
</evidence>
<dbReference type="AlphaFoldDB" id="A0A098LEJ3"/>
<reference evidence="1 2" key="1">
    <citation type="submission" date="2014-09" db="EMBL/GenBank/DDBJ databases">
        <title>Sporocytophaga myxococcoides PG-01 genome sequencing.</title>
        <authorList>
            <person name="Liu L."/>
            <person name="Gao P.J."/>
            <person name="Chen G.J."/>
            <person name="Wang L.S."/>
        </authorList>
    </citation>
    <scope>NUCLEOTIDE SEQUENCE [LARGE SCALE GENOMIC DNA]</scope>
    <source>
        <strain evidence="1 2">PG-01</strain>
    </source>
</reference>
<name>A0A098LEJ3_9BACT</name>
<keyword evidence="2" id="KW-1185">Reference proteome</keyword>
<dbReference type="eggNOG" id="ENOG5033UB6">
    <property type="taxonomic scope" value="Bacteria"/>
</dbReference>
<dbReference type="Proteomes" id="UP000030185">
    <property type="component" value="Unassembled WGS sequence"/>
</dbReference>
<sequence>MLSFLPGQVKSQSVGGSFLTFDQFFQNYAMFNPASEDTSGKFKLRIGNSALYGLFEGVNRRYLDLDFKPENRKSLSYSKIGALVQTNNDGPFIKRSRYYGRYSRTIAIGREQYVSLGVALGAVSLTLSGSQSVGGGTSTVFDGYAGMWYHWKKLKLGASVEQFTQSVLTPIQQNFKLEPVLNFNGIYSFDISPRITMYNHLYFRKEYQNAGSFEYAPVLLMAEVIEAGANFKFKRGIAIMLGINAHTLDYGTISFMGSFLISTRQLSTSADNKFEITARYSF</sequence>
<dbReference type="InterPro" id="IPR019861">
    <property type="entry name" value="PorP/SprF_Bacteroidetes"/>
</dbReference>
<proteinExistence type="predicted"/>